<evidence type="ECO:0000313" key="2">
    <source>
        <dbReference type="Proteomes" id="UP000625682"/>
    </source>
</evidence>
<keyword evidence="2" id="KW-1185">Reference proteome</keyword>
<dbReference type="Proteomes" id="UP000625682">
    <property type="component" value="Unassembled WGS sequence"/>
</dbReference>
<comment type="caution">
    <text evidence="1">The sequence shown here is derived from an EMBL/GenBank/DDBJ whole genome shotgun (WGS) entry which is preliminary data.</text>
</comment>
<proteinExistence type="predicted"/>
<sequence>MELVYRPSGREPVLYVGSRRGVPYHSKIGYDWTGERPPLPRFFGQGEADALLARPDGFDFRRDVWPLVEKELGFALYRRLFTPERTNGAWTDFEEKCAAADRAEREVLVASTVPDPAGRLTSAPSLDRVETLPQERGAFRTQDAGATLRSHLGLGEPGWTG</sequence>
<dbReference type="EMBL" id="BMMU01000040">
    <property type="protein sequence ID" value="GGJ65259.1"/>
    <property type="molecule type" value="Genomic_DNA"/>
</dbReference>
<reference evidence="1" key="2">
    <citation type="submission" date="2020-09" db="EMBL/GenBank/DDBJ databases">
        <authorList>
            <person name="Sun Q."/>
            <person name="Zhou Y."/>
        </authorList>
    </citation>
    <scope>NUCLEOTIDE SEQUENCE</scope>
    <source>
        <strain evidence="1">CGMCC 4.7272</strain>
    </source>
</reference>
<dbReference type="AlphaFoldDB" id="A0A917P7M7"/>
<protein>
    <submittedName>
        <fullName evidence="1">Uncharacterized protein</fullName>
    </submittedName>
</protein>
<accession>A0A917P7M7</accession>
<reference evidence="1" key="1">
    <citation type="journal article" date="2014" name="Int. J. Syst. Evol. Microbiol.">
        <title>Complete genome sequence of Corynebacterium casei LMG S-19264T (=DSM 44701T), isolated from a smear-ripened cheese.</title>
        <authorList>
            <consortium name="US DOE Joint Genome Institute (JGI-PGF)"/>
            <person name="Walter F."/>
            <person name="Albersmeier A."/>
            <person name="Kalinowski J."/>
            <person name="Ruckert C."/>
        </authorList>
    </citation>
    <scope>NUCLEOTIDE SEQUENCE</scope>
    <source>
        <strain evidence="1">CGMCC 4.7272</strain>
    </source>
</reference>
<organism evidence="1 2">
    <name type="scientific">Streptomyces lacrimifluminis</name>
    <dbReference type="NCBI Taxonomy" id="1500077"/>
    <lineage>
        <taxon>Bacteria</taxon>
        <taxon>Bacillati</taxon>
        <taxon>Actinomycetota</taxon>
        <taxon>Actinomycetes</taxon>
        <taxon>Kitasatosporales</taxon>
        <taxon>Streptomycetaceae</taxon>
        <taxon>Streptomyces</taxon>
    </lineage>
</organism>
<gene>
    <name evidence="1" type="ORF">GCM10012282_72970</name>
</gene>
<evidence type="ECO:0000313" key="1">
    <source>
        <dbReference type="EMBL" id="GGJ65259.1"/>
    </source>
</evidence>
<name>A0A917P7M7_9ACTN</name>